<dbReference type="Proteomes" id="UP000001683">
    <property type="component" value="Chromosome"/>
</dbReference>
<evidence type="ECO:0000256" key="4">
    <source>
        <dbReference type="ARBA" id="ARBA00022603"/>
    </source>
</evidence>
<dbReference type="InterPro" id="IPR014048">
    <property type="entry name" value="MethylDNA_cys_MeTrfase_DNA-bd"/>
</dbReference>
<dbReference type="OrthoDB" id="9789813at2"/>
<keyword evidence="12" id="KW-1185">Reference proteome</keyword>
<evidence type="ECO:0000256" key="2">
    <source>
        <dbReference type="ARBA" id="ARBA00008711"/>
    </source>
</evidence>
<feature type="domain" description="Methylguanine DNA methyltransferase ribonuclease-like" evidence="10">
    <location>
        <begin position="5"/>
        <end position="73"/>
    </location>
</feature>
<dbReference type="eggNOG" id="COG0350">
    <property type="taxonomic scope" value="Bacteria"/>
</dbReference>
<dbReference type="SUPFAM" id="SSF46767">
    <property type="entry name" value="Methylated DNA-protein cysteine methyltransferase, C-terminal domain"/>
    <property type="match status" value="1"/>
</dbReference>
<dbReference type="InterPro" id="IPR036217">
    <property type="entry name" value="MethylDNA_cys_MeTrfase_DNAb"/>
</dbReference>
<dbReference type="EMBL" id="CP001034">
    <property type="protein sequence ID" value="ACB84861.1"/>
    <property type="molecule type" value="Genomic_DNA"/>
</dbReference>
<dbReference type="FunCoup" id="B2A256">
    <property type="interactions" value="49"/>
</dbReference>
<dbReference type="InterPro" id="IPR036388">
    <property type="entry name" value="WH-like_DNA-bd_sf"/>
</dbReference>
<organism evidence="11 12">
    <name type="scientific">Natranaerobius thermophilus (strain ATCC BAA-1301 / DSM 18059 / JW/NM-WN-LF)</name>
    <dbReference type="NCBI Taxonomy" id="457570"/>
    <lineage>
        <taxon>Bacteria</taxon>
        <taxon>Bacillati</taxon>
        <taxon>Bacillota</taxon>
        <taxon>Clostridia</taxon>
        <taxon>Natranaerobiales</taxon>
        <taxon>Natranaerobiaceae</taxon>
        <taxon>Natranaerobius</taxon>
    </lineage>
</organism>
<keyword evidence="4 11" id="KW-0489">Methyltransferase</keyword>
<dbReference type="PROSITE" id="PS00374">
    <property type="entry name" value="MGMT"/>
    <property type="match status" value="1"/>
</dbReference>
<evidence type="ECO:0000313" key="11">
    <source>
        <dbReference type="EMBL" id="ACB84861.1"/>
    </source>
</evidence>
<protein>
    <recommendedName>
        <fullName evidence="3">methylated-DNA--[protein]-cysteine S-methyltransferase</fullName>
        <ecNumber evidence="3">2.1.1.63</ecNumber>
    </recommendedName>
</protein>
<dbReference type="EC" id="2.1.1.63" evidence="3"/>
<dbReference type="GO" id="GO:0032259">
    <property type="term" value="P:methylation"/>
    <property type="evidence" value="ECO:0007669"/>
    <property type="project" value="UniProtKB-KW"/>
</dbReference>
<sequence length="166" mass="18708">MFKKMLYETKWGTITFGHNQGIVNRVILPDKQEETGLEEELSSYQNQKLTALERELNLYFQGRLVNFSIPVSLEGLPTFTKQVLEVTKRVNWGEVCTYGQIAKILNKPGASRAVGQSLGKNPCPLLVPCHRVIGRNNSLGGFSGMIELKKWFLNLEGVNLKVLKEV</sequence>
<evidence type="ECO:0000259" key="10">
    <source>
        <dbReference type="Pfam" id="PF02870"/>
    </source>
</evidence>
<dbReference type="CDD" id="cd06445">
    <property type="entry name" value="ATase"/>
    <property type="match status" value="1"/>
</dbReference>
<keyword evidence="6" id="KW-0227">DNA damage</keyword>
<evidence type="ECO:0000259" key="9">
    <source>
        <dbReference type="Pfam" id="PF01035"/>
    </source>
</evidence>
<keyword evidence="7" id="KW-0234">DNA repair</keyword>
<evidence type="ECO:0000256" key="7">
    <source>
        <dbReference type="ARBA" id="ARBA00023204"/>
    </source>
</evidence>
<evidence type="ECO:0000256" key="8">
    <source>
        <dbReference type="ARBA" id="ARBA00049348"/>
    </source>
</evidence>
<proteinExistence type="inferred from homology"/>
<dbReference type="HOGENOM" id="CLU_000445_52_2_9"/>
<feature type="domain" description="Methylated-DNA-[protein]-cysteine S-methyltransferase DNA binding" evidence="9">
    <location>
        <begin position="79"/>
        <end position="158"/>
    </location>
</feature>
<gene>
    <name evidence="11" type="ordered locus">Nther_1278</name>
</gene>
<dbReference type="STRING" id="457570.Nther_1278"/>
<dbReference type="FunFam" id="1.10.10.10:FF:000214">
    <property type="entry name" value="Methylated-DNA--protein-cysteine methyltransferase"/>
    <property type="match status" value="1"/>
</dbReference>
<comment type="similarity">
    <text evidence="2">Belongs to the MGMT family.</text>
</comment>
<dbReference type="RefSeq" id="WP_012447736.1">
    <property type="nucleotide sequence ID" value="NC_010718.1"/>
</dbReference>
<dbReference type="NCBIfam" id="TIGR00589">
    <property type="entry name" value="ogt"/>
    <property type="match status" value="1"/>
</dbReference>
<dbReference type="InterPro" id="IPR008332">
    <property type="entry name" value="MethylG_MeTrfase_N"/>
</dbReference>
<evidence type="ECO:0000256" key="6">
    <source>
        <dbReference type="ARBA" id="ARBA00022763"/>
    </source>
</evidence>
<comment type="catalytic activity">
    <reaction evidence="1">
        <text>a 4-O-methyl-thymidine in DNA + L-cysteinyl-[protein] = a thymidine in DNA + S-methyl-L-cysteinyl-[protein]</text>
        <dbReference type="Rhea" id="RHEA:53428"/>
        <dbReference type="Rhea" id="RHEA-COMP:10131"/>
        <dbReference type="Rhea" id="RHEA-COMP:10132"/>
        <dbReference type="Rhea" id="RHEA-COMP:13555"/>
        <dbReference type="Rhea" id="RHEA-COMP:13556"/>
        <dbReference type="ChEBI" id="CHEBI:29950"/>
        <dbReference type="ChEBI" id="CHEBI:82612"/>
        <dbReference type="ChEBI" id="CHEBI:137386"/>
        <dbReference type="ChEBI" id="CHEBI:137387"/>
        <dbReference type="EC" id="2.1.1.63"/>
    </reaction>
</comment>
<dbReference type="Pfam" id="PF02870">
    <property type="entry name" value="Methyltransf_1N"/>
    <property type="match status" value="1"/>
</dbReference>
<accession>B2A256</accession>
<dbReference type="PANTHER" id="PTHR10815:SF13">
    <property type="entry name" value="METHYLATED-DNA--PROTEIN-CYSTEINE METHYLTRANSFERASE"/>
    <property type="match status" value="1"/>
</dbReference>
<keyword evidence="5 11" id="KW-0808">Transferase</keyword>
<reference evidence="11 12" key="2">
    <citation type="journal article" date="2011" name="J. Bacteriol.">
        <title>Complete genome sequence of the anaerobic, halophilic alkalithermophile Natranaerobius thermophilus JW/NM-WN-LF.</title>
        <authorList>
            <person name="Zhao B."/>
            <person name="Mesbah N.M."/>
            <person name="Dalin E."/>
            <person name="Goodwin L."/>
            <person name="Nolan M."/>
            <person name="Pitluck S."/>
            <person name="Chertkov O."/>
            <person name="Brettin T.S."/>
            <person name="Han J."/>
            <person name="Larimer F.W."/>
            <person name="Land M.L."/>
            <person name="Hauser L."/>
            <person name="Kyrpides N."/>
            <person name="Wiegel J."/>
        </authorList>
    </citation>
    <scope>NUCLEOTIDE SEQUENCE [LARGE SCALE GENOMIC DNA]</scope>
    <source>
        <strain evidence="12">ATCC BAA-1301 / DSM 18059 / JW/NM-WN-LF</strain>
    </source>
</reference>
<dbReference type="Gene3D" id="1.10.10.10">
    <property type="entry name" value="Winged helix-like DNA-binding domain superfamily/Winged helix DNA-binding domain"/>
    <property type="match status" value="1"/>
</dbReference>
<name>B2A256_NATTJ</name>
<evidence type="ECO:0000313" key="12">
    <source>
        <dbReference type="Proteomes" id="UP000001683"/>
    </source>
</evidence>
<dbReference type="Pfam" id="PF01035">
    <property type="entry name" value="DNA_binding_1"/>
    <property type="match status" value="1"/>
</dbReference>
<evidence type="ECO:0000256" key="1">
    <source>
        <dbReference type="ARBA" id="ARBA00001286"/>
    </source>
</evidence>
<evidence type="ECO:0000256" key="3">
    <source>
        <dbReference type="ARBA" id="ARBA00011918"/>
    </source>
</evidence>
<reference evidence="11 12" key="1">
    <citation type="submission" date="2008-04" db="EMBL/GenBank/DDBJ databases">
        <title>Complete sequence of chromosome of Natranaerobius thermophilus JW/NM-WN-LF.</title>
        <authorList>
            <consortium name="US DOE Joint Genome Institute"/>
            <person name="Copeland A."/>
            <person name="Lucas S."/>
            <person name="Lapidus A."/>
            <person name="Glavina del Rio T."/>
            <person name="Dalin E."/>
            <person name="Tice H."/>
            <person name="Bruce D."/>
            <person name="Goodwin L."/>
            <person name="Pitluck S."/>
            <person name="Chertkov O."/>
            <person name="Brettin T."/>
            <person name="Detter J.C."/>
            <person name="Han C."/>
            <person name="Kuske C.R."/>
            <person name="Schmutz J."/>
            <person name="Larimer F."/>
            <person name="Land M."/>
            <person name="Hauser L."/>
            <person name="Kyrpides N."/>
            <person name="Lykidis A."/>
            <person name="Mesbah N.M."/>
            <person name="Wiegel J."/>
        </authorList>
    </citation>
    <scope>NUCLEOTIDE SEQUENCE [LARGE SCALE GENOMIC DNA]</scope>
    <source>
        <strain evidence="12">ATCC BAA-1301 / DSM 18059 / JW/NM-WN-LF</strain>
    </source>
</reference>
<dbReference type="InterPro" id="IPR001497">
    <property type="entry name" value="MethylDNA_cys_MeTrfase_AS"/>
</dbReference>
<evidence type="ECO:0000256" key="5">
    <source>
        <dbReference type="ARBA" id="ARBA00022679"/>
    </source>
</evidence>
<comment type="catalytic activity">
    <reaction evidence="8">
        <text>a 6-O-methyl-2'-deoxyguanosine in DNA + L-cysteinyl-[protein] = S-methyl-L-cysteinyl-[protein] + a 2'-deoxyguanosine in DNA</text>
        <dbReference type="Rhea" id="RHEA:24000"/>
        <dbReference type="Rhea" id="RHEA-COMP:10131"/>
        <dbReference type="Rhea" id="RHEA-COMP:10132"/>
        <dbReference type="Rhea" id="RHEA-COMP:11367"/>
        <dbReference type="Rhea" id="RHEA-COMP:11368"/>
        <dbReference type="ChEBI" id="CHEBI:29950"/>
        <dbReference type="ChEBI" id="CHEBI:82612"/>
        <dbReference type="ChEBI" id="CHEBI:85445"/>
        <dbReference type="ChEBI" id="CHEBI:85448"/>
        <dbReference type="EC" id="2.1.1.63"/>
    </reaction>
</comment>
<dbReference type="PANTHER" id="PTHR10815">
    <property type="entry name" value="METHYLATED-DNA--PROTEIN-CYSTEINE METHYLTRANSFERASE"/>
    <property type="match status" value="1"/>
</dbReference>
<dbReference type="KEGG" id="nth:Nther_1278"/>
<dbReference type="InParanoid" id="B2A256"/>
<dbReference type="GO" id="GO:0003908">
    <property type="term" value="F:methylated-DNA-[protein]-cysteine S-methyltransferase activity"/>
    <property type="evidence" value="ECO:0007669"/>
    <property type="project" value="UniProtKB-EC"/>
</dbReference>
<dbReference type="AlphaFoldDB" id="B2A256"/>
<dbReference type="GO" id="GO:0006281">
    <property type="term" value="P:DNA repair"/>
    <property type="evidence" value="ECO:0007669"/>
    <property type="project" value="UniProtKB-KW"/>
</dbReference>